<dbReference type="Pfam" id="PF08592">
    <property type="entry name" value="Anthrone_oxy"/>
    <property type="match status" value="1"/>
</dbReference>
<gene>
    <name evidence="2" type="ORF">CHLRE_12g557928v5</name>
</gene>
<dbReference type="Proteomes" id="UP000006906">
    <property type="component" value="Chromosome 12"/>
</dbReference>
<proteinExistence type="predicted"/>
<feature type="transmembrane region" description="Helical" evidence="1">
    <location>
        <begin position="138"/>
        <end position="155"/>
    </location>
</feature>
<protein>
    <recommendedName>
        <fullName evidence="4">DUF4149 domain-containing protein</fullName>
    </recommendedName>
</protein>
<evidence type="ECO:0008006" key="4">
    <source>
        <dbReference type="Google" id="ProtNLM"/>
    </source>
</evidence>
<organism evidence="2 3">
    <name type="scientific">Chlamydomonas reinhardtii</name>
    <name type="common">Chlamydomonas smithii</name>
    <dbReference type="NCBI Taxonomy" id="3055"/>
    <lineage>
        <taxon>Eukaryota</taxon>
        <taxon>Viridiplantae</taxon>
        <taxon>Chlorophyta</taxon>
        <taxon>core chlorophytes</taxon>
        <taxon>Chlorophyceae</taxon>
        <taxon>CS clade</taxon>
        <taxon>Chlamydomonadales</taxon>
        <taxon>Chlamydomonadaceae</taxon>
        <taxon>Chlamydomonas</taxon>
    </lineage>
</organism>
<dbReference type="PANTHER" id="PTHR36535:SF1">
    <property type="entry name" value="DUF1772 DOMAIN-CONTAINING PROTEIN"/>
    <property type="match status" value="1"/>
</dbReference>
<dbReference type="InParanoid" id="A0A2K3D759"/>
<dbReference type="RefSeq" id="XP_001703058.2">
    <property type="nucleotide sequence ID" value="XM_001703006.2"/>
</dbReference>
<accession>A0A2K3D759</accession>
<sequence length="157" mass="15876">MPGTATVPALLAYSSCCAFMGAAGVFTFSAHPGGIEAGPLAYTLWFNKMFPKVAALQAAMAVVSTGGAVTQALRGGGGGGGGGGQRGLWLTGAGLMAFMLPWTLRAIMPINRAIMAAAEQGRAAPLETLKAWGPVHNVRTAVAAVAAAIMSYALYTM</sequence>
<dbReference type="ExpressionAtlas" id="A0A2K3D759">
    <property type="expression patterns" value="baseline"/>
</dbReference>
<dbReference type="KEGG" id="cre:CHLRE_12g557928v5"/>
<evidence type="ECO:0000256" key="1">
    <source>
        <dbReference type="SAM" id="Phobius"/>
    </source>
</evidence>
<dbReference type="PaxDb" id="3055-EDO96703"/>
<dbReference type="Gramene" id="PNW76360">
    <property type="protein sequence ID" value="PNW76360"/>
    <property type="gene ID" value="CHLRE_12g557928v5"/>
</dbReference>
<reference evidence="2 3" key="1">
    <citation type="journal article" date="2007" name="Science">
        <title>The Chlamydomonas genome reveals the evolution of key animal and plant functions.</title>
        <authorList>
            <person name="Merchant S.S."/>
            <person name="Prochnik S.E."/>
            <person name="Vallon O."/>
            <person name="Harris E.H."/>
            <person name="Karpowicz S.J."/>
            <person name="Witman G.B."/>
            <person name="Terry A."/>
            <person name="Salamov A."/>
            <person name="Fritz-Laylin L.K."/>
            <person name="Marechal-Drouard L."/>
            <person name="Marshall W.F."/>
            <person name="Qu L.H."/>
            <person name="Nelson D.R."/>
            <person name="Sanderfoot A.A."/>
            <person name="Spalding M.H."/>
            <person name="Kapitonov V.V."/>
            <person name="Ren Q."/>
            <person name="Ferris P."/>
            <person name="Lindquist E."/>
            <person name="Shapiro H."/>
            <person name="Lucas S.M."/>
            <person name="Grimwood J."/>
            <person name="Schmutz J."/>
            <person name="Cardol P."/>
            <person name="Cerutti H."/>
            <person name="Chanfreau G."/>
            <person name="Chen C.L."/>
            <person name="Cognat V."/>
            <person name="Croft M.T."/>
            <person name="Dent R."/>
            <person name="Dutcher S."/>
            <person name="Fernandez E."/>
            <person name="Fukuzawa H."/>
            <person name="Gonzalez-Ballester D."/>
            <person name="Gonzalez-Halphen D."/>
            <person name="Hallmann A."/>
            <person name="Hanikenne M."/>
            <person name="Hippler M."/>
            <person name="Inwood W."/>
            <person name="Jabbari K."/>
            <person name="Kalanon M."/>
            <person name="Kuras R."/>
            <person name="Lefebvre P.A."/>
            <person name="Lemaire S.D."/>
            <person name="Lobanov A.V."/>
            <person name="Lohr M."/>
            <person name="Manuell A."/>
            <person name="Meier I."/>
            <person name="Mets L."/>
            <person name="Mittag M."/>
            <person name="Mittelmeier T."/>
            <person name="Moroney J.V."/>
            <person name="Moseley J."/>
            <person name="Napoli C."/>
            <person name="Nedelcu A.M."/>
            <person name="Niyogi K."/>
            <person name="Novoselov S.V."/>
            <person name="Paulsen I.T."/>
            <person name="Pazour G."/>
            <person name="Purton S."/>
            <person name="Ral J.P."/>
            <person name="Riano-Pachon D.M."/>
            <person name="Riekhof W."/>
            <person name="Rymarquis L."/>
            <person name="Schroda M."/>
            <person name="Stern D."/>
            <person name="Umen J."/>
            <person name="Willows R."/>
            <person name="Wilson N."/>
            <person name="Zimmer S.L."/>
            <person name="Allmer J."/>
            <person name="Balk J."/>
            <person name="Bisova K."/>
            <person name="Chen C.J."/>
            <person name="Elias M."/>
            <person name="Gendler K."/>
            <person name="Hauser C."/>
            <person name="Lamb M.R."/>
            <person name="Ledford H."/>
            <person name="Long J.C."/>
            <person name="Minagawa J."/>
            <person name="Page M.D."/>
            <person name="Pan J."/>
            <person name="Pootakham W."/>
            <person name="Roje S."/>
            <person name="Rose A."/>
            <person name="Stahlberg E."/>
            <person name="Terauchi A.M."/>
            <person name="Yang P."/>
            <person name="Ball S."/>
            <person name="Bowler C."/>
            <person name="Dieckmann C.L."/>
            <person name="Gladyshev V.N."/>
            <person name="Green P."/>
            <person name="Jorgensen R."/>
            <person name="Mayfield S."/>
            <person name="Mueller-Roeber B."/>
            <person name="Rajamani S."/>
            <person name="Sayre R.T."/>
            <person name="Brokstein P."/>
            <person name="Dubchak I."/>
            <person name="Goodstein D."/>
            <person name="Hornick L."/>
            <person name="Huang Y.W."/>
            <person name="Jhaveri J."/>
            <person name="Luo Y."/>
            <person name="Martinez D."/>
            <person name="Ngau W.C."/>
            <person name="Otillar B."/>
            <person name="Poliakov A."/>
            <person name="Porter A."/>
            <person name="Szajkowski L."/>
            <person name="Werner G."/>
            <person name="Zhou K."/>
            <person name="Grigoriev I.V."/>
            <person name="Rokhsar D.S."/>
            <person name="Grossman A.R."/>
        </authorList>
    </citation>
    <scope>NUCLEOTIDE SEQUENCE [LARGE SCALE GENOMIC DNA]</scope>
    <source>
        <strain evidence="3">CC-503</strain>
    </source>
</reference>
<evidence type="ECO:0000313" key="2">
    <source>
        <dbReference type="EMBL" id="PNW76360.1"/>
    </source>
</evidence>
<keyword evidence="1" id="KW-0812">Transmembrane</keyword>
<keyword evidence="3" id="KW-1185">Reference proteome</keyword>
<name>A0A2K3D759_CHLRE</name>
<dbReference type="InterPro" id="IPR013901">
    <property type="entry name" value="Anthrone_oxy"/>
</dbReference>
<feature type="transmembrane region" description="Helical" evidence="1">
    <location>
        <begin position="87"/>
        <end position="104"/>
    </location>
</feature>
<keyword evidence="1" id="KW-1133">Transmembrane helix</keyword>
<keyword evidence="1" id="KW-0472">Membrane</keyword>
<dbReference type="PANTHER" id="PTHR36535">
    <property type="entry name" value="YALI0E30327P"/>
    <property type="match status" value="1"/>
</dbReference>
<dbReference type="GeneID" id="5728597"/>
<evidence type="ECO:0000313" key="3">
    <source>
        <dbReference type="Proteomes" id="UP000006906"/>
    </source>
</evidence>
<dbReference type="AlphaFoldDB" id="A0A2K3D759"/>
<dbReference type="OrthoDB" id="5954308at2759"/>
<dbReference type="EMBL" id="CM008973">
    <property type="protein sequence ID" value="PNW76360.1"/>
    <property type="molecule type" value="Genomic_DNA"/>
</dbReference>
<feature type="transmembrane region" description="Helical" evidence="1">
    <location>
        <begin position="53"/>
        <end position="75"/>
    </location>
</feature>